<evidence type="ECO:0000256" key="2">
    <source>
        <dbReference type="ARBA" id="ARBA00022475"/>
    </source>
</evidence>
<evidence type="ECO:0000256" key="7">
    <source>
        <dbReference type="SAM" id="Phobius"/>
    </source>
</evidence>
<evidence type="ECO:0000256" key="3">
    <source>
        <dbReference type="ARBA" id="ARBA00022692"/>
    </source>
</evidence>
<proteinExistence type="predicted"/>
<evidence type="ECO:0000313" key="9">
    <source>
        <dbReference type="Proteomes" id="UP000631535"/>
    </source>
</evidence>
<evidence type="ECO:0008006" key="10">
    <source>
        <dbReference type="Google" id="ProtNLM"/>
    </source>
</evidence>
<feature type="transmembrane region" description="Helical" evidence="7">
    <location>
        <begin position="229"/>
        <end position="251"/>
    </location>
</feature>
<keyword evidence="3 7" id="KW-0812">Transmembrane</keyword>
<reference evidence="9" key="1">
    <citation type="journal article" date="2019" name="Int. J. Syst. Evol. Microbiol.">
        <title>The Global Catalogue of Microorganisms (GCM) 10K type strain sequencing project: providing services to taxonomists for standard genome sequencing and annotation.</title>
        <authorList>
            <consortium name="The Broad Institute Genomics Platform"/>
            <consortium name="The Broad Institute Genome Sequencing Center for Infectious Disease"/>
            <person name="Wu L."/>
            <person name="Ma J."/>
        </authorList>
    </citation>
    <scope>NUCLEOTIDE SEQUENCE [LARGE SCALE GENOMIC DNA]</scope>
    <source>
        <strain evidence="9">CGMCC 4.7178</strain>
    </source>
</reference>
<keyword evidence="4 7" id="KW-1133">Transmembrane helix</keyword>
<feature type="compositionally biased region" description="Polar residues" evidence="6">
    <location>
        <begin position="286"/>
        <end position="295"/>
    </location>
</feature>
<evidence type="ECO:0000256" key="6">
    <source>
        <dbReference type="SAM" id="MobiDB-lite"/>
    </source>
</evidence>
<feature type="transmembrane region" description="Helical" evidence="7">
    <location>
        <begin position="154"/>
        <end position="176"/>
    </location>
</feature>
<feature type="transmembrane region" description="Helical" evidence="7">
    <location>
        <begin position="12"/>
        <end position="31"/>
    </location>
</feature>
<feature type="transmembrane region" description="Helical" evidence="7">
    <location>
        <begin position="188"/>
        <end position="209"/>
    </location>
</feature>
<protein>
    <recommendedName>
        <fullName evidence="10">Cytochrome c oxidase assembly protein</fullName>
    </recommendedName>
</protein>
<keyword evidence="5 7" id="KW-0472">Membrane</keyword>
<feature type="region of interest" description="Disordered" evidence="6">
    <location>
        <begin position="261"/>
        <end position="295"/>
    </location>
</feature>
<comment type="subcellular location">
    <subcellularLocation>
        <location evidence="1">Cell membrane</location>
        <topology evidence="1">Multi-pass membrane protein</topology>
    </subcellularLocation>
</comment>
<evidence type="ECO:0000313" key="8">
    <source>
        <dbReference type="EMBL" id="GGO57879.1"/>
    </source>
</evidence>
<evidence type="ECO:0000256" key="1">
    <source>
        <dbReference type="ARBA" id="ARBA00004651"/>
    </source>
</evidence>
<accession>A0ABQ2MU08</accession>
<keyword evidence="2" id="KW-1003">Cell membrane</keyword>
<dbReference type="InterPro" id="IPR019108">
    <property type="entry name" value="Caa3_assmbl_CtaG-rel"/>
</dbReference>
<feature type="transmembrane region" description="Helical" evidence="7">
    <location>
        <begin position="121"/>
        <end position="142"/>
    </location>
</feature>
<organism evidence="8 9">
    <name type="scientific">Streptomyces daqingensis</name>
    <dbReference type="NCBI Taxonomy" id="1472640"/>
    <lineage>
        <taxon>Bacteria</taxon>
        <taxon>Bacillati</taxon>
        <taxon>Actinomycetota</taxon>
        <taxon>Actinomycetes</taxon>
        <taxon>Kitasatosporales</taxon>
        <taxon>Streptomycetaceae</taxon>
        <taxon>Streptomyces</taxon>
    </lineage>
</organism>
<comment type="caution">
    <text evidence="8">The sequence shown here is derived from an EMBL/GenBank/DDBJ whole genome shotgun (WGS) entry which is preliminary data.</text>
</comment>
<evidence type="ECO:0000256" key="5">
    <source>
        <dbReference type="ARBA" id="ARBA00023136"/>
    </source>
</evidence>
<name>A0ABQ2MU08_9ACTN</name>
<gene>
    <name evidence="8" type="ORF">GCM10012287_54740</name>
</gene>
<dbReference type="Proteomes" id="UP000631535">
    <property type="component" value="Unassembled WGS sequence"/>
</dbReference>
<feature type="transmembrane region" description="Helical" evidence="7">
    <location>
        <begin position="80"/>
        <end position="100"/>
    </location>
</feature>
<dbReference type="RefSeq" id="WP_229712238.1">
    <property type="nucleotide sequence ID" value="NZ_BMMP01000027.1"/>
</dbReference>
<dbReference type="EMBL" id="BMMP01000027">
    <property type="protein sequence ID" value="GGO57879.1"/>
    <property type="molecule type" value="Genomic_DNA"/>
</dbReference>
<dbReference type="Pfam" id="PF09678">
    <property type="entry name" value="Caa3_CtaG"/>
    <property type="match status" value="1"/>
</dbReference>
<sequence length="295" mass="30374">MIPQVAAPDGGPGYLGSSAVAAALTAAAVYLPAAARMRVRGDAWPRHRDASFSGGCAALVYAAAGVLPGGPFTVHMAQHLLVAMAAPLLLAVGRPLTLALRVLPAGPVRRGVLAAAHSRPAAWLLVPPVAAGLDIGGMWLLYRTPLLAAAHHQPVLDALVHLHVLAVGLLFSFAVCQLDPVRRRWSPVWRGIALLAAGWAHASLAKSLYAAPPPGVTVSTEDLRSAAQLMYYGGDFVEVALAVVLGAGWYASAGRAHRRAVARHSRGGNAASARTSHGGPRRSGIPLSSPSSYGG</sequence>
<evidence type="ECO:0000256" key="4">
    <source>
        <dbReference type="ARBA" id="ARBA00022989"/>
    </source>
</evidence>
<keyword evidence="9" id="KW-1185">Reference proteome</keyword>
<feature type="transmembrane region" description="Helical" evidence="7">
    <location>
        <begin position="52"/>
        <end position="74"/>
    </location>
</feature>